<evidence type="ECO:0000313" key="1">
    <source>
        <dbReference type="EMBL" id="HGG00426.1"/>
    </source>
</evidence>
<dbReference type="AlphaFoldDB" id="A0A7C3ZSU6"/>
<dbReference type="EMBL" id="DSPX01000069">
    <property type="protein sequence ID" value="HGG00426.1"/>
    <property type="molecule type" value="Genomic_DNA"/>
</dbReference>
<proteinExistence type="predicted"/>
<name>A0A7C3ZSU6_9CYAN</name>
<accession>A0A7C3ZSU6</accession>
<organism evidence="1">
    <name type="scientific">Planktothricoides sp. SpSt-374</name>
    <dbReference type="NCBI Taxonomy" id="2282167"/>
    <lineage>
        <taxon>Bacteria</taxon>
        <taxon>Bacillati</taxon>
        <taxon>Cyanobacteriota</taxon>
        <taxon>Cyanophyceae</taxon>
        <taxon>Oscillatoriophycideae</taxon>
        <taxon>Oscillatoriales</taxon>
        <taxon>Oscillatoriaceae</taxon>
        <taxon>Planktothricoides</taxon>
    </lineage>
</organism>
<reference evidence="1" key="1">
    <citation type="journal article" date="2020" name="mSystems">
        <title>Genome- and Community-Level Interaction Insights into Carbon Utilization and Element Cycling Functions of Hydrothermarchaeota in Hydrothermal Sediment.</title>
        <authorList>
            <person name="Zhou Z."/>
            <person name="Liu Y."/>
            <person name="Xu W."/>
            <person name="Pan J."/>
            <person name="Luo Z.H."/>
            <person name="Li M."/>
        </authorList>
    </citation>
    <scope>NUCLEOTIDE SEQUENCE [LARGE SCALE GENOMIC DNA]</scope>
    <source>
        <strain evidence="1">SpSt-374</strain>
    </source>
</reference>
<sequence>MQTVNNPVSCCRGCRHYQLEGRRGGFCHQLNVPVQANWKACPVASPSFTTPWKTHPEGAIWPEKAENLR</sequence>
<protein>
    <submittedName>
        <fullName evidence="1">Uncharacterized protein</fullName>
    </submittedName>
</protein>
<gene>
    <name evidence="1" type="ORF">ENR15_07200</name>
</gene>
<comment type="caution">
    <text evidence="1">The sequence shown here is derived from an EMBL/GenBank/DDBJ whole genome shotgun (WGS) entry which is preliminary data.</text>
</comment>